<evidence type="ECO:0000259" key="7">
    <source>
        <dbReference type="Pfam" id="PF00361"/>
    </source>
</evidence>
<accession>A0A157SY43</accession>
<feature type="domain" description="NADH:quinone oxidoreductase/Mrp antiporter transmembrane" evidence="7">
    <location>
        <begin position="686"/>
        <end position="954"/>
    </location>
</feature>
<keyword evidence="5 6" id="KW-0472">Membrane</keyword>
<feature type="transmembrane region" description="Helical" evidence="6">
    <location>
        <begin position="49"/>
        <end position="69"/>
    </location>
</feature>
<keyword evidence="2" id="KW-1003">Cell membrane</keyword>
<dbReference type="Pfam" id="PF00361">
    <property type="entry name" value="Proton_antipo_M"/>
    <property type="match status" value="2"/>
</dbReference>
<feature type="transmembrane region" description="Helical" evidence="6">
    <location>
        <begin position="745"/>
        <end position="769"/>
    </location>
</feature>
<feature type="transmembrane region" description="Helical" evidence="6">
    <location>
        <begin position="991"/>
        <end position="1014"/>
    </location>
</feature>
<feature type="transmembrane region" description="Helical" evidence="6">
    <location>
        <begin position="480"/>
        <end position="499"/>
    </location>
</feature>
<dbReference type="GO" id="GO:0005886">
    <property type="term" value="C:plasma membrane"/>
    <property type="evidence" value="ECO:0007669"/>
    <property type="project" value="UniProtKB-SubCell"/>
</dbReference>
<feature type="transmembrane region" description="Helical" evidence="6">
    <location>
        <begin position="514"/>
        <end position="531"/>
    </location>
</feature>
<feature type="transmembrane region" description="Helical" evidence="6">
    <location>
        <begin position="20"/>
        <end position="42"/>
    </location>
</feature>
<feature type="transmembrane region" description="Helical" evidence="6">
    <location>
        <begin position="952"/>
        <end position="971"/>
    </location>
</feature>
<dbReference type="EMBL" id="LT549890">
    <property type="protein sequence ID" value="SAI83866.1"/>
    <property type="molecule type" value="Genomic_DNA"/>
</dbReference>
<feature type="transmembrane region" description="Helical" evidence="6">
    <location>
        <begin position="808"/>
        <end position="828"/>
    </location>
</feature>
<feature type="domain" description="NADH:quinone oxidoreductase/Mrp antiporter transmembrane" evidence="7">
    <location>
        <begin position="143"/>
        <end position="425"/>
    </location>
</feature>
<dbReference type="PATRIC" id="fig|2287.9.peg.321"/>
<feature type="transmembrane region" description="Helical" evidence="6">
    <location>
        <begin position="620"/>
        <end position="647"/>
    </location>
</feature>
<keyword evidence="3 6" id="KW-0812">Transmembrane</keyword>
<comment type="subcellular location">
    <subcellularLocation>
        <location evidence="1">Cell membrane</location>
        <topology evidence="1">Multi-pass membrane protein</topology>
    </subcellularLocation>
</comment>
<protein>
    <submittedName>
        <fullName evidence="9">Oxidoreductase</fullName>
    </submittedName>
</protein>
<dbReference type="InterPro" id="IPR001516">
    <property type="entry name" value="Proton_antipo_N"/>
</dbReference>
<feature type="transmembrane region" description="Helical" evidence="6">
    <location>
        <begin position="341"/>
        <end position="358"/>
    </location>
</feature>
<evidence type="ECO:0000313" key="10">
    <source>
        <dbReference type="Proteomes" id="UP000076770"/>
    </source>
</evidence>
<name>A0A157SY43_SACSO</name>
<feature type="transmembrane region" description="Helical" evidence="6">
    <location>
        <begin position="259"/>
        <end position="279"/>
    </location>
</feature>
<dbReference type="PRINTS" id="PR01434">
    <property type="entry name" value="NADHDHGNASE5"/>
</dbReference>
<feature type="transmembrane region" description="Helical" evidence="6">
    <location>
        <begin position="123"/>
        <end position="143"/>
    </location>
</feature>
<gene>
    <name evidence="9" type="ORF">SSOP1_0312</name>
</gene>
<feature type="transmembrane region" description="Helical" evidence="6">
    <location>
        <begin position="285"/>
        <end position="307"/>
    </location>
</feature>
<feature type="transmembrane region" description="Helical" evidence="6">
    <location>
        <begin position="314"/>
        <end position="335"/>
    </location>
</feature>
<evidence type="ECO:0000256" key="4">
    <source>
        <dbReference type="ARBA" id="ARBA00022989"/>
    </source>
</evidence>
<feature type="transmembrane region" description="Helical" evidence="6">
    <location>
        <begin position="915"/>
        <end position="940"/>
    </location>
</feature>
<feature type="transmembrane region" description="Helical" evidence="6">
    <location>
        <begin position="89"/>
        <end position="111"/>
    </location>
</feature>
<dbReference type="Proteomes" id="UP000076770">
    <property type="component" value="Chromosome i"/>
</dbReference>
<evidence type="ECO:0000256" key="1">
    <source>
        <dbReference type="ARBA" id="ARBA00004651"/>
    </source>
</evidence>
<feature type="transmembrane region" description="Helical" evidence="6">
    <location>
        <begin position="149"/>
        <end position="170"/>
    </location>
</feature>
<feature type="transmembrane region" description="Helical" evidence="6">
    <location>
        <begin position="432"/>
        <end position="459"/>
    </location>
</feature>
<dbReference type="PANTHER" id="PTHR42703:SF1">
    <property type="entry name" value="NA(+)_H(+) ANTIPORTER SUBUNIT D1"/>
    <property type="match status" value="1"/>
</dbReference>
<dbReference type="AlphaFoldDB" id="A0A157SY43"/>
<reference evidence="10" key="1">
    <citation type="submission" date="2016-04" db="EMBL/GenBank/DDBJ databases">
        <authorList>
            <person name="Shah S.A."/>
            <person name="Garrett R.A."/>
        </authorList>
    </citation>
    <scope>NUCLEOTIDE SEQUENCE [LARGE SCALE GENOMIC DNA]</scope>
    <source>
        <strain evidence="10">ATCC 35091 / DSM 1616 / JCM 8930 / NBRC 15331 / P1</strain>
    </source>
</reference>
<evidence type="ECO:0000313" key="9">
    <source>
        <dbReference type="EMBL" id="SAI83866.1"/>
    </source>
</evidence>
<feature type="transmembrane region" description="Helical" evidence="6">
    <location>
        <begin position="585"/>
        <end position="608"/>
    </location>
</feature>
<keyword evidence="4 6" id="KW-1133">Transmembrane helix</keyword>
<dbReference type="Pfam" id="PF00662">
    <property type="entry name" value="Proton_antipo_N"/>
    <property type="match status" value="1"/>
</dbReference>
<feature type="transmembrane region" description="Helical" evidence="6">
    <location>
        <begin position="848"/>
        <end position="877"/>
    </location>
</feature>
<organism evidence="9 10">
    <name type="scientific">Saccharolobus solfataricus</name>
    <name type="common">Sulfolobus solfataricus</name>
    <dbReference type="NCBI Taxonomy" id="2287"/>
    <lineage>
        <taxon>Archaea</taxon>
        <taxon>Thermoproteota</taxon>
        <taxon>Thermoprotei</taxon>
        <taxon>Sulfolobales</taxon>
        <taxon>Sulfolobaceae</taxon>
        <taxon>Saccharolobus</taxon>
    </lineage>
</organism>
<evidence type="ECO:0000259" key="8">
    <source>
        <dbReference type="Pfam" id="PF00662"/>
    </source>
</evidence>
<feature type="transmembrane region" description="Helical" evidence="6">
    <location>
        <begin position="177"/>
        <end position="199"/>
    </location>
</feature>
<feature type="domain" description="NADH-Ubiquinone oxidoreductase (complex I) chain 5 N-terminal" evidence="8">
    <location>
        <begin position="583"/>
        <end position="620"/>
    </location>
</feature>
<evidence type="ECO:0000256" key="2">
    <source>
        <dbReference type="ARBA" id="ARBA00022475"/>
    </source>
</evidence>
<evidence type="ECO:0000256" key="3">
    <source>
        <dbReference type="ARBA" id="ARBA00022692"/>
    </source>
</evidence>
<sequence length="1148" mass="127464">MHLRLLYFTIGKRINWRWNKMFPLSFIMLIISFILAVSIFFVRSRVASFILSFVSIAINIPFLVFRGIFENIFVSKYVGDFGIVVNNFNYPFIITIIIITLLSAIYSLRYMEHKFDEERKSSWGLYYALYTLFALSMLYTVLSTNLLELYIFLEISLISSFLLIALYGYGDRRRISLMYFIWTHIGTILLLASIIVIGLSTGSMNIYVDAYTFANYSTISYGILVFIIAVVGMFVKGAQAGFNIWLPYAHGEAPTPISVLLSPNMVGLGIFVVIIYYYLFPTMSFLAPIFIAWAIITMIYGGINALAQKDFKRFLAYSSVSQMGYMLLGASIAFLSGLSNSIISLPIGILASILIYVSHGFGKAILFMSAGASITELNERNIEKLGGLYLSSPLHSTLAFIGALNLLGLPPTIGLISEALLIFSLGTILDKIGIVGFIVIVAFIMIAIGTSSAYIGYLFKTVYAGKKETKNIDNVKEYSIPMLLIGIFSIITFFIPQYVSPSLVFTSLFSNSTILPFIAFLPVLGSLIALITPKSLNQDLRGAIVVVSIGISMVLSAVLLVNNLGKPLFGHPQLSYSFGYLQFSANLLQSILALFVSSLSFFIALYSIGYMREDNVLRRYWGFFGLFVTSMLSVVLANNVLLFIAGWEGTSLASYGLISYWLDDNERNVVGDFGRRIFGIENVSKPTTSGIRALIFTRVGDVGLLAVLGYLLSLSSYNYILYPISNVSSTVFSALYAVASHPEGWLILLIFFLGGLAKSAQFPFTQWLLTAMTGPTPVSALIHAATMVNLGAILTFLTYQFIPINSNTYLFFAIMVGITLFTALYTSINALASNEQKVILAYSTADQISLMIFSSSLGALLGNVSLGIIIGLIQMFAHGLYKASLFMNAGSVIHYTESRYVASKPLLYKEIPSVFILQLIAALNLANLPPLIGFWAHNIIGNLASSTSTTIFYLYIILEFLGSIYILRYIARTFLWKGETDKTHEHGHLSILMVISPAFLILGSIILGVLYFNLATFFNIIQFSEIDFLSLTLSIIGWIIAFAIYTRYLNLSSVKPLIDFVYYGWYVNPAFDKFGYLFKDFAGALFKNFERGVIDLGLNERLPKSIVNFGSRIYNVVEDHILGDYIMLYAWGIVLLLIIVLILFGVIG</sequence>
<feature type="transmembrane region" description="Helical" evidence="6">
    <location>
        <begin position="1026"/>
        <end position="1045"/>
    </location>
</feature>
<dbReference type="PANTHER" id="PTHR42703">
    <property type="entry name" value="NADH DEHYDROGENASE"/>
    <property type="match status" value="1"/>
</dbReference>
<dbReference type="InterPro" id="IPR001750">
    <property type="entry name" value="ND/Mrp_TM"/>
</dbReference>
<evidence type="ECO:0000256" key="5">
    <source>
        <dbReference type="ARBA" id="ARBA00023136"/>
    </source>
</evidence>
<dbReference type="InterPro" id="IPR050586">
    <property type="entry name" value="CPA3_Na-H_Antiporter_D"/>
</dbReference>
<feature type="transmembrane region" description="Helical" evidence="6">
    <location>
        <begin position="1126"/>
        <end position="1147"/>
    </location>
</feature>
<proteinExistence type="predicted"/>
<feature type="transmembrane region" description="Helical" evidence="6">
    <location>
        <begin position="219"/>
        <end position="238"/>
    </location>
</feature>
<feature type="transmembrane region" description="Helical" evidence="6">
    <location>
        <begin position="398"/>
        <end position="426"/>
    </location>
</feature>
<feature type="transmembrane region" description="Helical" evidence="6">
    <location>
        <begin position="543"/>
        <end position="565"/>
    </location>
</feature>
<feature type="transmembrane region" description="Helical" evidence="6">
    <location>
        <begin position="781"/>
        <end position="802"/>
    </location>
</feature>
<evidence type="ECO:0000256" key="6">
    <source>
        <dbReference type="SAM" id="Phobius"/>
    </source>
</evidence>